<gene>
    <name evidence="1" type="ORF">QJ522_05320</name>
</gene>
<dbReference type="InterPro" id="IPR045584">
    <property type="entry name" value="Pilin-like"/>
</dbReference>
<dbReference type="PANTHER" id="PTHR30093">
    <property type="entry name" value="GENERAL SECRETION PATHWAY PROTEIN G"/>
    <property type="match status" value="1"/>
</dbReference>
<reference evidence="1" key="1">
    <citation type="submission" date="2023-05" db="EMBL/GenBank/DDBJ databases">
        <title>Anaerotaeda fermentans gen. nov., sp. nov., a novel anaerobic planctomycete of the new family within the order Sedimentisphaerales isolated from Taman Peninsula, Russia.</title>
        <authorList>
            <person name="Khomyakova M.A."/>
            <person name="Merkel A.Y."/>
            <person name="Slobodkin A.I."/>
        </authorList>
    </citation>
    <scope>NUCLEOTIDE SEQUENCE</scope>
    <source>
        <strain evidence="1">M17dextr</strain>
    </source>
</reference>
<dbReference type="Proteomes" id="UP001431776">
    <property type="component" value="Unassembled WGS sequence"/>
</dbReference>
<dbReference type="EMBL" id="JASCXX010000004">
    <property type="protein sequence ID" value="MDI6448456.1"/>
    <property type="molecule type" value="Genomic_DNA"/>
</dbReference>
<accession>A0AAW6TYE8</accession>
<dbReference type="PROSITE" id="PS00409">
    <property type="entry name" value="PROKAR_NTER_METHYL"/>
    <property type="match status" value="1"/>
</dbReference>
<organism evidence="1 2">
    <name type="scientific">Anaerobaca lacustris</name>
    <dbReference type="NCBI Taxonomy" id="3044600"/>
    <lineage>
        <taxon>Bacteria</taxon>
        <taxon>Pseudomonadati</taxon>
        <taxon>Planctomycetota</taxon>
        <taxon>Phycisphaerae</taxon>
        <taxon>Sedimentisphaerales</taxon>
        <taxon>Anaerobacaceae</taxon>
        <taxon>Anaerobaca</taxon>
    </lineage>
</organism>
<sequence length="260" mass="29389">MQRRRGFTLIELLVVIAIIALLMSILMPALSRARRQARGVVCQSNLKQWGTIWAMYTDENNGMFPTRRSDSGRWIDLLYKYYHKDPKFRVCPVAAKIAAPDGAVDTLTLGGDAETSWGVVAPSGERPVGTWGSYGINGWVYVCGDATLYGKPRDSFWKSPNIRGGAQVPLFLDCWFWCGWPDDTDSAPVADDRSARLTGDVDSMNRFCMNRHSYAINAVFLDYSVRKIGLKELWRLKWSKRFDTSVEVNWPKWMAGLSGD</sequence>
<evidence type="ECO:0000313" key="2">
    <source>
        <dbReference type="Proteomes" id="UP001431776"/>
    </source>
</evidence>
<proteinExistence type="predicted"/>
<dbReference type="AlphaFoldDB" id="A0AAW6TYE8"/>
<evidence type="ECO:0000313" key="1">
    <source>
        <dbReference type="EMBL" id="MDI6448456.1"/>
    </source>
</evidence>
<keyword evidence="2" id="KW-1185">Reference proteome</keyword>
<dbReference type="PANTHER" id="PTHR30093:SF2">
    <property type="entry name" value="TYPE II SECRETION SYSTEM PROTEIN H"/>
    <property type="match status" value="1"/>
</dbReference>
<dbReference type="Pfam" id="PF07963">
    <property type="entry name" value="N_methyl"/>
    <property type="match status" value="1"/>
</dbReference>
<comment type="caution">
    <text evidence="1">The sequence shown here is derived from an EMBL/GenBank/DDBJ whole genome shotgun (WGS) entry which is preliminary data.</text>
</comment>
<protein>
    <submittedName>
        <fullName evidence="1">Type II secretion system protein</fullName>
    </submittedName>
</protein>
<dbReference type="RefSeq" id="WP_349243860.1">
    <property type="nucleotide sequence ID" value="NZ_JASCXX010000004.1"/>
</dbReference>
<dbReference type="Gene3D" id="3.30.700.10">
    <property type="entry name" value="Glycoprotein, Type 4 Pilin"/>
    <property type="match status" value="1"/>
</dbReference>
<dbReference type="InterPro" id="IPR012902">
    <property type="entry name" value="N_methyl_site"/>
</dbReference>
<dbReference type="SUPFAM" id="SSF54523">
    <property type="entry name" value="Pili subunits"/>
    <property type="match status" value="1"/>
</dbReference>
<dbReference type="NCBIfam" id="TIGR02532">
    <property type="entry name" value="IV_pilin_GFxxxE"/>
    <property type="match status" value="1"/>
</dbReference>
<name>A0AAW6TYE8_9BACT</name>